<name>A0A238FDL0_9BASI</name>
<gene>
    <name evidence="1" type="ORF">BQ2448_2248</name>
</gene>
<dbReference type="Proteomes" id="UP000198372">
    <property type="component" value="Unassembled WGS sequence"/>
</dbReference>
<dbReference type="OrthoDB" id="10331650at2759"/>
<dbReference type="EMBL" id="FMSP01000004">
    <property type="protein sequence ID" value="SCV69228.1"/>
    <property type="molecule type" value="Genomic_DNA"/>
</dbReference>
<sequence>MVWILNDPSNGAGYLSLSDPFVEATLQSILALGGTRTNSRSTDAFVDWASTLTGSRRAVFFSSSCSKTSTWAWIDPFEVLNKTSSLPSPTLYRPEMLALVAWTRNPSHPSNSPLMLPLVA</sequence>
<evidence type="ECO:0000313" key="2">
    <source>
        <dbReference type="Proteomes" id="UP000198372"/>
    </source>
</evidence>
<dbReference type="AlphaFoldDB" id="A0A238FDL0"/>
<evidence type="ECO:0000313" key="1">
    <source>
        <dbReference type="EMBL" id="SCV69228.1"/>
    </source>
</evidence>
<keyword evidence="2" id="KW-1185">Reference proteome</keyword>
<organism evidence="1 2">
    <name type="scientific">Microbotryum intermedium</name>
    <dbReference type="NCBI Taxonomy" id="269621"/>
    <lineage>
        <taxon>Eukaryota</taxon>
        <taxon>Fungi</taxon>
        <taxon>Dikarya</taxon>
        <taxon>Basidiomycota</taxon>
        <taxon>Pucciniomycotina</taxon>
        <taxon>Microbotryomycetes</taxon>
        <taxon>Microbotryales</taxon>
        <taxon>Microbotryaceae</taxon>
        <taxon>Microbotryum</taxon>
    </lineage>
</organism>
<proteinExistence type="predicted"/>
<reference evidence="2" key="1">
    <citation type="submission" date="2016-09" db="EMBL/GenBank/DDBJ databases">
        <authorList>
            <person name="Jeantristanb JTB J.-T."/>
            <person name="Ricardo R."/>
        </authorList>
    </citation>
    <scope>NUCLEOTIDE SEQUENCE [LARGE SCALE GENOMIC DNA]</scope>
</reference>
<protein>
    <submittedName>
        <fullName evidence="1">BQ2448_2248 protein</fullName>
    </submittedName>
</protein>
<accession>A0A238FDL0</accession>